<dbReference type="PANTHER" id="PTHR11669">
    <property type="entry name" value="REPLICATION FACTOR C / DNA POLYMERASE III GAMMA-TAU SUBUNIT"/>
    <property type="match status" value="1"/>
</dbReference>
<evidence type="ECO:0000313" key="2">
    <source>
        <dbReference type="EMBL" id="RAI00598.1"/>
    </source>
</evidence>
<dbReference type="Gene3D" id="3.40.50.300">
    <property type="entry name" value="P-loop containing nucleotide triphosphate hydrolases"/>
    <property type="match status" value="1"/>
</dbReference>
<comment type="caution">
    <text evidence="2">The sequence shown here is derived from an EMBL/GenBank/DDBJ whole genome shotgun (WGS) entry which is preliminary data.</text>
</comment>
<dbReference type="OrthoDB" id="9811073at2"/>
<dbReference type="GO" id="GO:0006261">
    <property type="term" value="P:DNA-templated DNA replication"/>
    <property type="evidence" value="ECO:0007669"/>
    <property type="project" value="TreeGrafter"/>
</dbReference>
<dbReference type="Proteomes" id="UP000249590">
    <property type="component" value="Unassembled WGS sequence"/>
</dbReference>
<feature type="region of interest" description="Disordered" evidence="1">
    <location>
        <begin position="1"/>
        <end position="30"/>
    </location>
</feature>
<protein>
    <submittedName>
        <fullName evidence="2">DNA polymerase III subunit delta</fullName>
    </submittedName>
</protein>
<organism evidence="2 3">
    <name type="scientific">Acuticoccus sediminis</name>
    <dbReference type="NCBI Taxonomy" id="2184697"/>
    <lineage>
        <taxon>Bacteria</taxon>
        <taxon>Pseudomonadati</taxon>
        <taxon>Pseudomonadota</taxon>
        <taxon>Alphaproteobacteria</taxon>
        <taxon>Hyphomicrobiales</taxon>
        <taxon>Amorphaceae</taxon>
        <taxon>Acuticoccus</taxon>
    </lineage>
</organism>
<dbReference type="EMBL" id="QHHQ01000003">
    <property type="protein sequence ID" value="RAI00598.1"/>
    <property type="molecule type" value="Genomic_DNA"/>
</dbReference>
<dbReference type="PANTHER" id="PTHR11669:SF8">
    <property type="entry name" value="DNA POLYMERASE III SUBUNIT DELTA"/>
    <property type="match status" value="1"/>
</dbReference>
<accession>A0A8B2NXU6</accession>
<sequence>MARTPRAPKPIEGAPAEPDLLDNAPPPREARTLSGHAEAVERLVEAFGGASPPQAILLEGPRGIGKATLAFRLARALLGTIPGTALPANLADDPESRASRQIAAGTHPSLLHLTRPWDEKGKKFKGDLTVDEVRRIVPFLGSTSADGGWRMVIVDAVDDMNLNAANALLKALEEPPRRTLFVLIAHVSGRVLPTIRSRCRAIRMRPLTEDEVRAALNAMGADPRTAPLGEGSVRRALSLAAAGADIVKSAQRLLSPQMVRDVRAQHQLAELAAQRRDDSFATVLELVLDAIAGRAKSGAGTMSLPALDAYASLYLSVTDDRRRIEVFNLDRKEMVLAVLSRLSAADKAAGLT</sequence>
<dbReference type="RefSeq" id="WP_111346687.1">
    <property type="nucleotide sequence ID" value="NZ_QHHQ01000003.1"/>
</dbReference>
<dbReference type="GO" id="GO:0009360">
    <property type="term" value="C:DNA polymerase III complex"/>
    <property type="evidence" value="ECO:0007669"/>
    <property type="project" value="TreeGrafter"/>
</dbReference>
<dbReference type="InterPro" id="IPR050238">
    <property type="entry name" value="DNA_Rep/Repair_Clamp_Loader"/>
</dbReference>
<dbReference type="InterPro" id="IPR027417">
    <property type="entry name" value="P-loop_NTPase"/>
</dbReference>
<evidence type="ECO:0000256" key="1">
    <source>
        <dbReference type="SAM" id="MobiDB-lite"/>
    </source>
</evidence>
<dbReference type="PRINTS" id="PR01874">
    <property type="entry name" value="DNAREPAIRADA"/>
</dbReference>
<keyword evidence="3" id="KW-1185">Reference proteome</keyword>
<proteinExistence type="predicted"/>
<gene>
    <name evidence="2" type="ORF">DLJ53_15170</name>
</gene>
<dbReference type="SUPFAM" id="SSF52540">
    <property type="entry name" value="P-loop containing nucleoside triphosphate hydrolases"/>
    <property type="match status" value="1"/>
</dbReference>
<reference evidence="2 3" key="1">
    <citation type="submission" date="2018-05" db="EMBL/GenBank/DDBJ databases">
        <title>Acuticoccus sediminis sp. nov., isolated from deep-sea sediment of Indian Ocean.</title>
        <authorList>
            <person name="Liu X."/>
            <person name="Lai Q."/>
            <person name="Du Y."/>
            <person name="Sun F."/>
            <person name="Zhang X."/>
            <person name="Wang S."/>
            <person name="Shao Z."/>
        </authorList>
    </citation>
    <scope>NUCLEOTIDE SEQUENCE [LARGE SCALE GENOMIC DNA]</scope>
    <source>
        <strain evidence="2 3">PTG4-2</strain>
    </source>
</reference>
<dbReference type="Pfam" id="PF13177">
    <property type="entry name" value="DNA_pol3_delta2"/>
    <property type="match status" value="1"/>
</dbReference>
<dbReference type="AlphaFoldDB" id="A0A8B2NXU6"/>
<dbReference type="NCBIfam" id="NF005677">
    <property type="entry name" value="PRK07471.1"/>
    <property type="match status" value="1"/>
</dbReference>
<evidence type="ECO:0000313" key="3">
    <source>
        <dbReference type="Proteomes" id="UP000249590"/>
    </source>
</evidence>
<dbReference type="NCBIfam" id="NF006586">
    <property type="entry name" value="PRK09112.1"/>
    <property type="match status" value="1"/>
</dbReference>
<name>A0A8B2NXU6_9HYPH</name>